<feature type="domain" description="Schlafen AlbA-2" evidence="1">
    <location>
        <begin position="23"/>
        <end position="155"/>
    </location>
</feature>
<dbReference type="PANTHER" id="PTHR30595:SF6">
    <property type="entry name" value="SCHLAFEN ALBA-2 DOMAIN-CONTAINING PROTEIN"/>
    <property type="match status" value="1"/>
</dbReference>
<accession>A0A9X3J2Q3</accession>
<protein>
    <submittedName>
        <fullName evidence="2">ATP-binding protein</fullName>
    </submittedName>
</protein>
<dbReference type="RefSeq" id="WP_267775809.1">
    <property type="nucleotide sequence ID" value="NZ_JAPNKE010000002.1"/>
</dbReference>
<dbReference type="AlphaFoldDB" id="A0A9X3J2Q3"/>
<reference evidence="2" key="1">
    <citation type="submission" date="2022-11" db="EMBL/GenBank/DDBJ databases">
        <title>Minimal conservation of predation-associated metabolite biosynthetic gene clusters underscores biosynthetic potential of Myxococcota including descriptions for ten novel species: Archangium lansinium sp. nov., Myxococcus landrumus sp. nov., Nannocystis bai.</title>
        <authorList>
            <person name="Ahearne A."/>
            <person name="Stevens C."/>
            <person name="Phillips K."/>
        </authorList>
    </citation>
    <scope>NUCLEOTIDE SEQUENCE</scope>
    <source>
        <strain evidence="2">Na p29</strain>
    </source>
</reference>
<keyword evidence="3" id="KW-1185">Reference proteome</keyword>
<comment type="caution">
    <text evidence="2">The sequence shown here is derived from an EMBL/GenBank/DDBJ whole genome shotgun (WGS) entry which is preliminary data.</text>
</comment>
<name>A0A9X3J2Q3_9BACT</name>
<evidence type="ECO:0000313" key="2">
    <source>
        <dbReference type="EMBL" id="MCY1012400.1"/>
    </source>
</evidence>
<dbReference type="Pfam" id="PF04326">
    <property type="entry name" value="SLFN_AlbA_2"/>
    <property type="match status" value="1"/>
</dbReference>
<keyword evidence="2" id="KW-0067">ATP-binding</keyword>
<dbReference type="Proteomes" id="UP001150924">
    <property type="component" value="Unassembled WGS sequence"/>
</dbReference>
<evidence type="ECO:0000313" key="3">
    <source>
        <dbReference type="Proteomes" id="UP001150924"/>
    </source>
</evidence>
<dbReference type="Gene3D" id="3.30.950.30">
    <property type="entry name" value="Schlafen, AAA domain"/>
    <property type="match status" value="1"/>
</dbReference>
<dbReference type="EMBL" id="JAPNKE010000002">
    <property type="protein sequence ID" value="MCY1012400.1"/>
    <property type="molecule type" value="Genomic_DNA"/>
</dbReference>
<proteinExistence type="predicted"/>
<gene>
    <name evidence="2" type="ORF">OV079_44065</name>
</gene>
<sequence length="292" mass="32272">MRPRFITDLASLEATVQMGVTLEDEYLEFKQKVAIGSNLPEKTKIENRIELCRDVSQFANTDGGCLLIGVSETRSRSGIAVAQEVVGVQDAENLRQQIEDTLNAFLVPSTFRRTVVPVDVPKRGVVLAVNVPASDRPVIVWNHRDGSMACYRRSSRGKVAQNPSELEGLLMDKARAVRLRLQRLVTDSSTSVTIHSGVWAEEQGLPSMAPMPEQVSVTLLRDYRASISVIGESEFTITLCLSNGTTLAINIPYGFVEEVWLGESGAATLSLTRKLGINSEPRLYLERRPMRI</sequence>
<keyword evidence="2" id="KW-0547">Nucleotide-binding</keyword>
<evidence type="ECO:0000259" key="1">
    <source>
        <dbReference type="Pfam" id="PF04326"/>
    </source>
</evidence>
<dbReference type="PANTHER" id="PTHR30595">
    <property type="entry name" value="GLPR-RELATED TRANSCRIPTIONAL REPRESSOR"/>
    <property type="match status" value="1"/>
</dbReference>
<organism evidence="2 3">
    <name type="scientific">Nannocystis pusilla</name>
    <dbReference type="NCBI Taxonomy" id="889268"/>
    <lineage>
        <taxon>Bacteria</taxon>
        <taxon>Pseudomonadati</taxon>
        <taxon>Myxococcota</taxon>
        <taxon>Polyangia</taxon>
        <taxon>Nannocystales</taxon>
        <taxon>Nannocystaceae</taxon>
        <taxon>Nannocystis</taxon>
    </lineage>
</organism>
<dbReference type="InterPro" id="IPR007421">
    <property type="entry name" value="Schlafen_AlbA_2_dom"/>
</dbReference>
<dbReference type="InterPro" id="IPR038461">
    <property type="entry name" value="Schlafen_AlbA_2_dom_sf"/>
</dbReference>
<dbReference type="GO" id="GO:0005524">
    <property type="term" value="F:ATP binding"/>
    <property type="evidence" value="ECO:0007669"/>
    <property type="project" value="UniProtKB-KW"/>
</dbReference>